<feature type="region of interest" description="Disordered" evidence="1">
    <location>
        <begin position="73"/>
        <end position="95"/>
    </location>
</feature>
<proteinExistence type="predicted"/>
<feature type="region of interest" description="Disordered" evidence="1">
    <location>
        <begin position="1"/>
        <end position="61"/>
    </location>
</feature>
<accession>A0A914NUK8</accession>
<keyword evidence="2" id="KW-1185">Reference proteome</keyword>
<dbReference type="Proteomes" id="UP000887563">
    <property type="component" value="Unplaced"/>
</dbReference>
<name>A0A914NUK8_MELIC</name>
<evidence type="ECO:0000313" key="2">
    <source>
        <dbReference type="Proteomes" id="UP000887563"/>
    </source>
</evidence>
<evidence type="ECO:0000313" key="3">
    <source>
        <dbReference type="WBParaSite" id="Minc3s07818g41569"/>
    </source>
</evidence>
<dbReference type="WBParaSite" id="Minc3s07818g41569">
    <property type="protein sequence ID" value="Minc3s07818g41569"/>
    <property type="gene ID" value="Minc3s07818g41569"/>
</dbReference>
<protein>
    <submittedName>
        <fullName evidence="3">Uncharacterized protein</fullName>
    </submittedName>
</protein>
<dbReference type="AlphaFoldDB" id="A0A914NUK8"/>
<reference evidence="3" key="1">
    <citation type="submission" date="2022-11" db="UniProtKB">
        <authorList>
            <consortium name="WormBaseParasite"/>
        </authorList>
    </citation>
    <scope>IDENTIFICATION</scope>
</reference>
<feature type="compositionally biased region" description="Low complexity" evidence="1">
    <location>
        <begin position="1"/>
        <end position="15"/>
    </location>
</feature>
<feature type="compositionally biased region" description="Polar residues" evidence="1">
    <location>
        <begin position="76"/>
        <end position="95"/>
    </location>
</feature>
<sequence>MGCRASQQRQARSSSPEPPPPPPRPDRRKRPSMGAQLERTSFSTFRPSEPAQMVGGPSPTIFHHSPNIIQLPTEPPQSLSSKTFAKPSMPSTKNQKLFARLPTVQFVQKEEGLRSGKNLTKLNLSGTGTLPCSN</sequence>
<evidence type="ECO:0000256" key="1">
    <source>
        <dbReference type="SAM" id="MobiDB-lite"/>
    </source>
</evidence>
<organism evidence="2 3">
    <name type="scientific">Meloidogyne incognita</name>
    <name type="common">Southern root-knot nematode worm</name>
    <name type="synonym">Oxyuris incognita</name>
    <dbReference type="NCBI Taxonomy" id="6306"/>
    <lineage>
        <taxon>Eukaryota</taxon>
        <taxon>Metazoa</taxon>
        <taxon>Ecdysozoa</taxon>
        <taxon>Nematoda</taxon>
        <taxon>Chromadorea</taxon>
        <taxon>Rhabditida</taxon>
        <taxon>Tylenchina</taxon>
        <taxon>Tylenchomorpha</taxon>
        <taxon>Tylenchoidea</taxon>
        <taxon>Meloidogynidae</taxon>
        <taxon>Meloidogyninae</taxon>
        <taxon>Meloidogyne</taxon>
        <taxon>Meloidogyne incognita group</taxon>
    </lineage>
</organism>